<dbReference type="AlphaFoldDB" id="A0A6A6CKJ0"/>
<name>A0A6A6CKJ0_ZASCE</name>
<keyword evidence="3" id="KW-1185">Reference proteome</keyword>
<organism evidence="2 3">
    <name type="scientific">Zasmidium cellare ATCC 36951</name>
    <dbReference type="NCBI Taxonomy" id="1080233"/>
    <lineage>
        <taxon>Eukaryota</taxon>
        <taxon>Fungi</taxon>
        <taxon>Dikarya</taxon>
        <taxon>Ascomycota</taxon>
        <taxon>Pezizomycotina</taxon>
        <taxon>Dothideomycetes</taxon>
        <taxon>Dothideomycetidae</taxon>
        <taxon>Mycosphaerellales</taxon>
        <taxon>Mycosphaerellaceae</taxon>
        <taxon>Zasmidium</taxon>
    </lineage>
</organism>
<dbReference type="RefSeq" id="XP_033667118.1">
    <property type="nucleotide sequence ID" value="XM_033812910.1"/>
</dbReference>
<protein>
    <submittedName>
        <fullName evidence="2">Uncharacterized protein</fullName>
    </submittedName>
</protein>
<dbReference type="GeneID" id="54566182"/>
<dbReference type="EMBL" id="ML993597">
    <property type="protein sequence ID" value="KAF2166229.1"/>
    <property type="molecule type" value="Genomic_DNA"/>
</dbReference>
<dbReference type="Proteomes" id="UP000799537">
    <property type="component" value="Unassembled WGS sequence"/>
</dbReference>
<reference evidence="2" key="1">
    <citation type="journal article" date="2020" name="Stud. Mycol.">
        <title>101 Dothideomycetes genomes: a test case for predicting lifestyles and emergence of pathogens.</title>
        <authorList>
            <person name="Haridas S."/>
            <person name="Albert R."/>
            <person name="Binder M."/>
            <person name="Bloem J."/>
            <person name="Labutti K."/>
            <person name="Salamov A."/>
            <person name="Andreopoulos B."/>
            <person name="Baker S."/>
            <person name="Barry K."/>
            <person name="Bills G."/>
            <person name="Bluhm B."/>
            <person name="Cannon C."/>
            <person name="Castanera R."/>
            <person name="Culley D."/>
            <person name="Daum C."/>
            <person name="Ezra D."/>
            <person name="Gonzalez J."/>
            <person name="Henrissat B."/>
            <person name="Kuo A."/>
            <person name="Liang C."/>
            <person name="Lipzen A."/>
            <person name="Lutzoni F."/>
            <person name="Magnuson J."/>
            <person name="Mondo S."/>
            <person name="Nolan M."/>
            <person name="Ohm R."/>
            <person name="Pangilinan J."/>
            <person name="Park H.-J."/>
            <person name="Ramirez L."/>
            <person name="Alfaro M."/>
            <person name="Sun H."/>
            <person name="Tritt A."/>
            <person name="Yoshinaga Y."/>
            <person name="Zwiers L.-H."/>
            <person name="Turgeon B."/>
            <person name="Goodwin S."/>
            <person name="Spatafora J."/>
            <person name="Crous P."/>
            <person name="Grigoriev I."/>
        </authorList>
    </citation>
    <scope>NUCLEOTIDE SEQUENCE</scope>
    <source>
        <strain evidence="2">ATCC 36951</strain>
    </source>
</reference>
<evidence type="ECO:0000313" key="2">
    <source>
        <dbReference type="EMBL" id="KAF2166229.1"/>
    </source>
</evidence>
<feature type="compositionally biased region" description="Polar residues" evidence="1">
    <location>
        <begin position="13"/>
        <end position="22"/>
    </location>
</feature>
<sequence length="129" mass="14099">MGIFSGAKHAPTGSYTATEGQENKFNTPTQCSTWWTRATSRLTFNSARASMFPCSRVVHREYVGDTVGDLDVGAGIATQQVEAKVYIAWEGSSTGYSPPSDQHLFFRARTSCAVFFGKDQQQSAQDCPD</sequence>
<evidence type="ECO:0000313" key="3">
    <source>
        <dbReference type="Proteomes" id="UP000799537"/>
    </source>
</evidence>
<evidence type="ECO:0000256" key="1">
    <source>
        <dbReference type="SAM" id="MobiDB-lite"/>
    </source>
</evidence>
<feature type="region of interest" description="Disordered" evidence="1">
    <location>
        <begin position="1"/>
        <end position="22"/>
    </location>
</feature>
<accession>A0A6A6CKJ0</accession>
<proteinExistence type="predicted"/>
<gene>
    <name evidence="2" type="ORF">M409DRAFT_55092</name>
</gene>